<dbReference type="Pfam" id="PF02620">
    <property type="entry name" value="YceD"/>
    <property type="match status" value="1"/>
</dbReference>
<sequence length="189" mass="19702">MTDKERPTRLRTATLSPRKPTRFRYEADAGQRTALAGELGLLALDRLALEGEIRPAGRDELVLEARLLASATQACVVTLAPVPARLDETVRRRYVAGLATPEGDEVEMAEDDSLDPLPEVIDLAGLAAEALALALPEYPRAPGAELGEAVHAGPGVEPLTDAALKPFAGLAGLAGKLAAKPGGGPEDEA</sequence>
<reference evidence="2" key="1">
    <citation type="journal article" date="2019" name="Int. J. Syst. Evol. Microbiol.">
        <title>The Global Catalogue of Microorganisms (GCM) 10K type strain sequencing project: providing services to taxonomists for standard genome sequencing and annotation.</title>
        <authorList>
            <consortium name="The Broad Institute Genomics Platform"/>
            <consortium name="The Broad Institute Genome Sequencing Center for Infectious Disease"/>
            <person name="Wu L."/>
            <person name="Ma J."/>
        </authorList>
    </citation>
    <scope>NUCLEOTIDE SEQUENCE [LARGE SCALE GENOMIC DNA]</scope>
    <source>
        <strain evidence="2">KCTC 62102</strain>
    </source>
</reference>
<dbReference type="Proteomes" id="UP001595445">
    <property type="component" value="Unassembled WGS sequence"/>
</dbReference>
<keyword evidence="2" id="KW-1185">Reference proteome</keyword>
<organism evidence="1 2">
    <name type="scientific">Tabrizicola soli</name>
    <dbReference type="NCBI Taxonomy" id="2185115"/>
    <lineage>
        <taxon>Bacteria</taxon>
        <taxon>Pseudomonadati</taxon>
        <taxon>Pseudomonadota</taxon>
        <taxon>Alphaproteobacteria</taxon>
        <taxon>Rhodobacterales</taxon>
        <taxon>Paracoccaceae</taxon>
        <taxon>Tabrizicola</taxon>
    </lineage>
</organism>
<dbReference type="InterPro" id="IPR003772">
    <property type="entry name" value="YceD"/>
</dbReference>
<name>A0ABV7DXL3_9RHOB</name>
<accession>A0ABV7DXL3</accession>
<evidence type="ECO:0000313" key="2">
    <source>
        <dbReference type="Proteomes" id="UP001595445"/>
    </source>
</evidence>
<dbReference type="RefSeq" id="WP_197641496.1">
    <property type="nucleotide sequence ID" value="NZ_JAEACP010000001.1"/>
</dbReference>
<dbReference type="EMBL" id="JBHRSM010000025">
    <property type="protein sequence ID" value="MFC3087586.1"/>
    <property type="molecule type" value="Genomic_DNA"/>
</dbReference>
<comment type="caution">
    <text evidence="1">The sequence shown here is derived from an EMBL/GenBank/DDBJ whole genome shotgun (WGS) entry which is preliminary data.</text>
</comment>
<protein>
    <submittedName>
        <fullName evidence="1">YceD family protein</fullName>
    </submittedName>
</protein>
<gene>
    <name evidence="1" type="ORF">ACFOD6_16170</name>
</gene>
<evidence type="ECO:0000313" key="1">
    <source>
        <dbReference type="EMBL" id="MFC3087586.1"/>
    </source>
</evidence>
<proteinExistence type="predicted"/>